<sequence length="169" mass="19243">MVSSITLVSDAGHYPLPPRLVSRFRFCVVEYPTVQDLIKIYSSHVALAFKDSNQPTHRVDEVSNIMVRIFNEIRNTFIQTDKPHYVFTLNHLTNWVFGLMRYDITGNCCPSLAICFSTKSSAHSTLQCCASISLQAQQFFTPEFSKTLMQSIQLSLRETEIIHCQTGQC</sequence>
<dbReference type="EMBL" id="UYRT01000697">
    <property type="protein sequence ID" value="VDK28576.1"/>
    <property type="molecule type" value="Genomic_DNA"/>
</dbReference>
<dbReference type="InterPro" id="IPR054354">
    <property type="entry name" value="DYNC2H1-like_lid"/>
</dbReference>
<dbReference type="InterPro" id="IPR026983">
    <property type="entry name" value="DHC"/>
</dbReference>
<dbReference type="GO" id="GO:0051959">
    <property type="term" value="F:dynein light intermediate chain binding"/>
    <property type="evidence" value="ECO:0007669"/>
    <property type="project" value="InterPro"/>
</dbReference>
<organism evidence="2 3">
    <name type="scientific">Gongylonema pulchrum</name>
    <dbReference type="NCBI Taxonomy" id="637853"/>
    <lineage>
        <taxon>Eukaryota</taxon>
        <taxon>Metazoa</taxon>
        <taxon>Ecdysozoa</taxon>
        <taxon>Nematoda</taxon>
        <taxon>Chromadorea</taxon>
        <taxon>Rhabditida</taxon>
        <taxon>Spirurina</taxon>
        <taxon>Spiruromorpha</taxon>
        <taxon>Spiruroidea</taxon>
        <taxon>Gongylonematidae</taxon>
        <taxon>Gongylonema</taxon>
    </lineage>
</organism>
<evidence type="ECO:0000259" key="1">
    <source>
        <dbReference type="Pfam" id="PF22597"/>
    </source>
</evidence>
<dbReference type="Gene3D" id="1.20.920.30">
    <property type="match status" value="1"/>
</dbReference>
<dbReference type="PANTHER" id="PTHR46532:SF15">
    <property type="entry name" value="CYTOPLASMIC DYNEIN 2 HEAVY CHAIN 1"/>
    <property type="match status" value="1"/>
</dbReference>
<name>A0A3P6NPL2_9BILA</name>
<proteinExistence type="predicted"/>
<accession>A0A3P6NPL2</accession>
<dbReference type="Proteomes" id="UP000271098">
    <property type="component" value="Unassembled WGS sequence"/>
</dbReference>
<evidence type="ECO:0000313" key="3">
    <source>
        <dbReference type="Proteomes" id="UP000271098"/>
    </source>
</evidence>
<dbReference type="Pfam" id="PF22597">
    <property type="entry name" value="DYN_lid"/>
    <property type="match status" value="1"/>
</dbReference>
<keyword evidence="3" id="KW-1185">Reference proteome</keyword>
<dbReference type="AlphaFoldDB" id="A0A3P6NPL2"/>
<dbReference type="GO" id="GO:0007018">
    <property type="term" value="P:microtubule-based movement"/>
    <property type="evidence" value="ECO:0007669"/>
    <property type="project" value="InterPro"/>
</dbReference>
<gene>
    <name evidence="2" type="ORF">GPUH_LOCUS709</name>
</gene>
<evidence type="ECO:0000313" key="2">
    <source>
        <dbReference type="EMBL" id="VDK28576.1"/>
    </source>
</evidence>
<dbReference type="GO" id="GO:0005858">
    <property type="term" value="C:axonemal dynein complex"/>
    <property type="evidence" value="ECO:0007669"/>
    <property type="project" value="TreeGrafter"/>
</dbReference>
<dbReference type="GO" id="GO:0045505">
    <property type="term" value="F:dynein intermediate chain binding"/>
    <property type="evidence" value="ECO:0007669"/>
    <property type="project" value="InterPro"/>
</dbReference>
<reference evidence="2 3" key="1">
    <citation type="submission" date="2018-11" db="EMBL/GenBank/DDBJ databases">
        <authorList>
            <consortium name="Pathogen Informatics"/>
        </authorList>
    </citation>
    <scope>NUCLEOTIDE SEQUENCE [LARGE SCALE GENOMIC DNA]</scope>
</reference>
<protein>
    <recommendedName>
        <fullName evidence="1">Dynein 2 heavy chain 1 cytoplasmic ATPase lid domain-containing protein</fullName>
    </recommendedName>
</protein>
<feature type="domain" description="Dynein 2 heavy chain 1 cytoplasmic ATPase lid" evidence="1">
    <location>
        <begin position="49"/>
        <end position="105"/>
    </location>
</feature>
<dbReference type="PANTHER" id="PTHR46532">
    <property type="entry name" value="MALE FERTILITY FACTOR KL5"/>
    <property type="match status" value="1"/>
</dbReference>